<evidence type="ECO:0000313" key="2">
    <source>
        <dbReference type="EnsemblPlants" id="Pp3c4_6270V3.1"/>
    </source>
</evidence>
<name>A0A2K1KME0_PHYPA</name>
<dbReference type="Gramene" id="Pp3c4_6270V3.2">
    <property type="protein sequence ID" value="Pp3c4_6270V3.2"/>
    <property type="gene ID" value="Pp3c4_6270"/>
</dbReference>
<keyword evidence="3" id="KW-1185">Reference proteome</keyword>
<sequence>MSLKELKSPWQTLGPPPQQLSRMQMVERKLLAKFRDEGAIQARTHKEWKANMYKYGIVDRAQLRDEVFELFHKQLEFSLREEGLAKATHEAHLKAWHTLLNAEQVVDISGIQHSLTRKMNNAYIEDKQTQVALAEFEAKHGLALQPSEGALAEQEETWESGFVMLGSDTHPPPLPPPPPLPAVDHIALRQESKRYLNGVKARLKKEAETKFQEIQERRAVSASKHSNPLLLVMY</sequence>
<dbReference type="EnsemblPlants" id="Pp3c4_6270V3.2">
    <property type="protein sequence ID" value="Pp3c4_6270V3.2"/>
    <property type="gene ID" value="Pp3c4_6270"/>
</dbReference>
<reference evidence="1 3" key="2">
    <citation type="journal article" date="2018" name="Plant J.">
        <title>The Physcomitrella patens chromosome-scale assembly reveals moss genome structure and evolution.</title>
        <authorList>
            <person name="Lang D."/>
            <person name="Ullrich K.K."/>
            <person name="Murat F."/>
            <person name="Fuchs J."/>
            <person name="Jenkins J."/>
            <person name="Haas F.B."/>
            <person name="Piednoel M."/>
            <person name="Gundlach H."/>
            <person name="Van Bel M."/>
            <person name="Meyberg R."/>
            <person name="Vives C."/>
            <person name="Morata J."/>
            <person name="Symeonidi A."/>
            <person name="Hiss M."/>
            <person name="Muchero W."/>
            <person name="Kamisugi Y."/>
            <person name="Saleh O."/>
            <person name="Blanc G."/>
            <person name="Decker E.L."/>
            <person name="van Gessel N."/>
            <person name="Grimwood J."/>
            <person name="Hayes R.D."/>
            <person name="Graham S.W."/>
            <person name="Gunter L.E."/>
            <person name="McDaniel S.F."/>
            <person name="Hoernstein S.N.W."/>
            <person name="Larsson A."/>
            <person name="Li F.W."/>
            <person name="Perroud P.F."/>
            <person name="Phillips J."/>
            <person name="Ranjan P."/>
            <person name="Rokshar D.S."/>
            <person name="Rothfels C.J."/>
            <person name="Schneider L."/>
            <person name="Shu S."/>
            <person name="Stevenson D.W."/>
            <person name="Thummler F."/>
            <person name="Tillich M."/>
            <person name="Villarreal Aguilar J.C."/>
            <person name="Widiez T."/>
            <person name="Wong G.K."/>
            <person name="Wymore A."/>
            <person name="Zhang Y."/>
            <person name="Zimmer A.D."/>
            <person name="Quatrano R.S."/>
            <person name="Mayer K.F.X."/>
            <person name="Goodstein D."/>
            <person name="Casacuberta J.M."/>
            <person name="Vandepoele K."/>
            <person name="Reski R."/>
            <person name="Cuming A.C."/>
            <person name="Tuskan G.A."/>
            <person name="Maumus F."/>
            <person name="Salse J."/>
            <person name="Schmutz J."/>
            <person name="Rensing S.A."/>
        </authorList>
    </citation>
    <scope>NUCLEOTIDE SEQUENCE [LARGE SCALE GENOMIC DNA]</scope>
    <source>
        <strain evidence="2 3">cv. Gransden 2004</strain>
    </source>
</reference>
<proteinExistence type="predicted"/>
<dbReference type="InParanoid" id="A0A2K1KME0"/>
<dbReference type="Gramene" id="Pp3c4_6270V3.1">
    <property type="protein sequence ID" value="Pp3c4_6270V3.1"/>
    <property type="gene ID" value="Pp3c4_6270"/>
</dbReference>
<protein>
    <submittedName>
        <fullName evidence="1 2">Uncharacterized protein</fullName>
    </submittedName>
</protein>
<dbReference type="EnsemblPlants" id="Pp3c4_6270V3.1">
    <property type="protein sequence ID" value="Pp3c4_6270V3.1"/>
    <property type="gene ID" value="Pp3c4_6270"/>
</dbReference>
<reference evidence="1 3" key="1">
    <citation type="journal article" date="2008" name="Science">
        <title>The Physcomitrella genome reveals evolutionary insights into the conquest of land by plants.</title>
        <authorList>
            <person name="Rensing S."/>
            <person name="Lang D."/>
            <person name="Zimmer A."/>
            <person name="Terry A."/>
            <person name="Salamov A."/>
            <person name="Shapiro H."/>
            <person name="Nishiyama T."/>
            <person name="Perroud P.-F."/>
            <person name="Lindquist E."/>
            <person name="Kamisugi Y."/>
            <person name="Tanahashi T."/>
            <person name="Sakakibara K."/>
            <person name="Fujita T."/>
            <person name="Oishi K."/>
            <person name="Shin-I T."/>
            <person name="Kuroki Y."/>
            <person name="Toyoda A."/>
            <person name="Suzuki Y."/>
            <person name="Hashimoto A."/>
            <person name="Yamaguchi K."/>
            <person name="Sugano A."/>
            <person name="Kohara Y."/>
            <person name="Fujiyama A."/>
            <person name="Anterola A."/>
            <person name="Aoki S."/>
            <person name="Ashton N."/>
            <person name="Barbazuk W.B."/>
            <person name="Barker E."/>
            <person name="Bennetzen J."/>
            <person name="Bezanilla M."/>
            <person name="Blankenship R."/>
            <person name="Cho S.H."/>
            <person name="Dutcher S."/>
            <person name="Estelle M."/>
            <person name="Fawcett J.A."/>
            <person name="Gundlach H."/>
            <person name="Hanada K."/>
            <person name="Heyl A."/>
            <person name="Hicks K.A."/>
            <person name="Hugh J."/>
            <person name="Lohr M."/>
            <person name="Mayer K."/>
            <person name="Melkozernov A."/>
            <person name="Murata T."/>
            <person name="Nelson D."/>
            <person name="Pils B."/>
            <person name="Prigge M."/>
            <person name="Reiss B."/>
            <person name="Renner T."/>
            <person name="Rombauts S."/>
            <person name="Rushton P."/>
            <person name="Sanderfoot A."/>
            <person name="Schween G."/>
            <person name="Shiu S.-H."/>
            <person name="Stueber K."/>
            <person name="Theodoulou F.L."/>
            <person name="Tu H."/>
            <person name="Van de Peer Y."/>
            <person name="Verrier P.J."/>
            <person name="Waters E."/>
            <person name="Wood A."/>
            <person name="Yang L."/>
            <person name="Cove D."/>
            <person name="Cuming A."/>
            <person name="Hasebe M."/>
            <person name="Lucas S."/>
            <person name="Mishler D.B."/>
            <person name="Reski R."/>
            <person name="Grigoriev I."/>
            <person name="Quatrano R.S."/>
            <person name="Boore J.L."/>
        </authorList>
    </citation>
    <scope>NUCLEOTIDE SEQUENCE [LARGE SCALE GENOMIC DNA]</scope>
    <source>
        <strain evidence="2 3">cv. Gransden 2004</strain>
    </source>
</reference>
<dbReference type="PaxDb" id="3218-PP1S337_20V6.1"/>
<reference evidence="2" key="3">
    <citation type="submission" date="2020-12" db="UniProtKB">
        <authorList>
            <consortium name="EnsemblPlants"/>
        </authorList>
    </citation>
    <scope>IDENTIFICATION</scope>
</reference>
<evidence type="ECO:0000313" key="1">
    <source>
        <dbReference type="EMBL" id="PNR54943.1"/>
    </source>
</evidence>
<dbReference type="Proteomes" id="UP000006727">
    <property type="component" value="Chromosome 4"/>
</dbReference>
<accession>A0A2K1KME0</accession>
<organism evidence="1">
    <name type="scientific">Physcomitrium patens</name>
    <name type="common">Spreading-leaved earth moss</name>
    <name type="synonym">Physcomitrella patens</name>
    <dbReference type="NCBI Taxonomy" id="3218"/>
    <lineage>
        <taxon>Eukaryota</taxon>
        <taxon>Viridiplantae</taxon>
        <taxon>Streptophyta</taxon>
        <taxon>Embryophyta</taxon>
        <taxon>Bryophyta</taxon>
        <taxon>Bryophytina</taxon>
        <taxon>Bryopsida</taxon>
        <taxon>Funariidae</taxon>
        <taxon>Funariales</taxon>
        <taxon>Funariaceae</taxon>
        <taxon>Physcomitrium</taxon>
    </lineage>
</organism>
<dbReference type="AlphaFoldDB" id="A0A2K1KME0"/>
<evidence type="ECO:0000313" key="3">
    <source>
        <dbReference type="Proteomes" id="UP000006727"/>
    </source>
</evidence>
<dbReference type="EMBL" id="ABEU02000004">
    <property type="protein sequence ID" value="PNR54943.1"/>
    <property type="molecule type" value="Genomic_DNA"/>
</dbReference>
<gene>
    <name evidence="1" type="ORF">PHYPA_005836</name>
</gene>